<dbReference type="EMBL" id="VSFC01000012">
    <property type="protein sequence ID" value="TYA59149.1"/>
    <property type="molecule type" value="Genomic_DNA"/>
</dbReference>
<evidence type="ECO:0000256" key="1">
    <source>
        <dbReference type="ARBA" id="ARBA00022729"/>
    </source>
</evidence>
<dbReference type="Pfam" id="PF18962">
    <property type="entry name" value="Por_Secre_tail"/>
    <property type="match status" value="1"/>
</dbReference>
<comment type="caution">
    <text evidence="3">The sequence shown here is derived from an EMBL/GenBank/DDBJ whole genome shotgun (WGS) entry which is preliminary data.</text>
</comment>
<dbReference type="NCBIfam" id="TIGR04183">
    <property type="entry name" value="Por_Secre_tail"/>
    <property type="match status" value="1"/>
</dbReference>
<dbReference type="AlphaFoldDB" id="A0A5D0GLD5"/>
<protein>
    <submittedName>
        <fullName evidence="3">T9SS type A sorting domain-containing protein</fullName>
    </submittedName>
</protein>
<dbReference type="RefSeq" id="WP_158635174.1">
    <property type="nucleotide sequence ID" value="NZ_VSFC01000012.1"/>
</dbReference>
<gene>
    <name evidence="3" type="ORF">FVF61_03070</name>
</gene>
<name>A0A5D0GLD5_9FLAO</name>
<accession>A0A5D0GLD5</accession>
<evidence type="ECO:0000313" key="3">
    <source>
        <dbReference type="EMBL" id="TYA59149.1"/>
    </source>
</evidence>
<dbReference type="OrthoDB" id="599464at2"/>
<organism evidence="3 4">
    <name type="scientific">Formosa maritima</name>
    <dbReference type="NCBI Taxonomy" id="2592046"/>
    <lineage>
        <taxon>Bacteria</taxon>
        <taxon>Pseudomonadati</taxon>
        <taxon>Bacteroidota</taxon>
        <taxon>Flavobacteriia</taxon>
        <taxon>Flavobacteriales</taxon>
        <taxon>Flavobacteriaceae</taxon>
        <taxon>Formosa</taxon>
    </lineage>
</organism>
<sequence>VSREYDMTNPEIVCPVTPSLCNGEFPSLTATWTDNCSVGGTLTLNGPTRIVQSEDGCSDIGYYDFEVYDDCGNLGTQTCSVIREKDIIGNCETAFAKADEGDQCFIPNFSRWGWTNYLPDFGEYTMDLWAGAAHCDTNRGALVGTVTVNYSESEVLVTYNINEGYVMSEAHVYAGCDPYPKKRGRNTVAPGQYPFNPSFSGNVQNYTVVIDNLLRDNSKGIYVIAHAVTCEIVCMCSPSEEDVCSDDNGGSDFVGSFNCSDSNTPINAINISSFKAYPVPFDQEVNISYVIDYETDVTIEVFDIKGSLVQKVKNSGYVKGSEAVSKIDMSNTDNQIFFVRLTTNKTTVVKKIVSSSPQK</sequence>
<keyword evidence="1" id="KW-0732">Signal</keyword>
<evidence type="ECO:0000259" key="2">
    <source>
        <dbReference type="Pfam" id="PF18962"/>
    </source>
</evidence>
<evidence type="ECO:0000313" key="4">
    <source>
        <dbReference type="Proteomes" id="UP000324550"/>
    </source>
</evidence>
<proteinExistence type="predicted"/>
<feature type="non-terminal residue" evidence="3">
    <location>
        <position position="1"/>
    </location>
</feature>
<dbReference type="Proteomes" id="UP000324550">
    <property type="component" value="Unassembled WGS sequence"/>
</dbReference>
<feature type="domain" description="Secretion system C-terminal sorting" evidence="2">
    <location>
        <begin position="277"/>
        <end position="353"/>
    </location>
</feature>
<reference evidence="3 4" key="1">
    <citation type="submission" date="2019-08" db="EMBL/GenBank/DDBJ databases">
        <title>Formosa sediminis sp. nov., isolated from marine sediment.</title>
        <authorList>
            <person name="Cao W.R."/>
        </authorList>
    </citation>
    <scope>NUCLEOTIDE SEQUENCE [LARGE SCALE GENOMIC DNA]</scope>
    <source>
        <strain evidence="3 4">1494</strain>
    </source>
</reference>
<dbReference type="InterPro" id="IPR026444">
    <property type="entry name" value="Secre_tail"/>
</dbReference>
<keyword evidence="4" id="KW-1185">Reference proteome</keyword>